<dbReference type="Pfam" id="PF07369">
    <property type="entry name" value="DUF1488"/>
    <property type="match status" value="1"/>
</dbReference>
<evidence type="ECO:0000313" key="1">
    <source>
        <dbReference type="EMBL" id="PVX61363.1"/>
    </source>
</evidence>
<accession>A0ABX5K9Y4</accession>
<dbReference type="EMBL" id="QEOB01000040">
    <property type="protein sequence ID" value="PVX61363.1"/>
    <property type="molecule type" value="Genomic_DNA"/>
</dbReference>
<keyword evidence="2" id="KW-1185">Reference proteome</keyword>
<dbReference type="SUPFAM" id="SSF160272">
    <property type="entry name" value="Shew3726-like"/>
    <property type="match status" value="1"/>
</dbReference>
<sequence>MALAAARTDCVPCIGHGGCGSGLYHSILERIMKITFPEGPIAYDADQLAVTFPALADSGQVQCAITAEALEDHYGAVSAREADLRKAFFEHRPLIESAASRLIQETGGASITLHSGYLRMYGEH</sequence>
<gene>
    <name evidence="1" type="ORF">C7402_14012</name>
</gene>
<organism evidence="1 2">
    <name type="scientific">Paraburkholderia unamae</name>
    <dbReference type="NCBI Taxonomy" id="219649"/>
    <lineage>
        <taxon>Bacteria</taxon>
        <taxon>Pseudomonadati</taxon>
        <taxon>Pseudomonadota</taxon>
        <taxon>Betaproteobacteria</taxon>
        <taxon>Burkholderiales</taxon>
        <taxon>Burkholderiaceae</taxon>
        <taxon>Paraburkholderia</taxon>
    </lineage>
</organism>
<reference evidence="1 2" key="1">
    <citation type="submission" date="2018-05" db="EMBL/GenBank/DDBJ databases">
        <title>Genomic Encyclopedia of Type Strains, Phase IV (KMG-V): Genome sequencing to study the core and pangenomes of soil and plant-associated prokaryotes.</title>
        <authorList>
            <person name="Whitman W."/>
        </authorList>
    </citation>
    <scope>NUCLEOTIDE SEQUENCE [LARGE SCALE GENOMIC DNA]</scope>
    <source>
        <strain evidence="1 2">SCZa-39</strain>
    </source>
</reference>
<proteinExistence type="predicted"/>
<dbReference type="InterPro" id="IPR036692">
    <property type="entry name" value="Shew3726-like_sf"/>
</dbReference>
<dbReference type="Gene3D" id="3.30.160.140">
    <property type="entry name" value="Shew3726-like"/>
    <property type="match status" value="1"/>
</dbReference>
<dbReference type="InterPro" id="IPR009962">
    <property type="entry name" value="DUF1488"/>
</dbReference>
<comment type="caution">
    <text evidence="1">The sequence shown here is derived from an EMBL/GenBank/DDBJ whole genome shotgun (WGS) entry which is preliminary data.</text>
</comment>
<protein>
    <submittedName>
        <fullName evidence="1">Uncharacterized protein DUF1488</fullName>
    </submittedName>
</protein>
<name>A0ABX5K9Y4_9BURK</name>
<dbReference type="Proteomes" id="UP000245712">
    <property type="component" value="Unassembled WGS sequence"/>
</dbReference>
<evidence type="ECO:0000313" key="2">
    <source>
        <dbReference type="Proteomes" id="UP000245712"/>
    </source>
</evidence>